<keyword evidence="4" id="KW-1185">Reference proteome</keyword>
<dbReference type="CDD" id="cd06259">
    <property type="entry name" value="YdcF-like"/>
    <property type="match status" value="1"/>
</dbReference>
<keyword evidence="1" id="KW-0472">Membrane</keyword>
<dbReference type="EMBL" id="CP109441">
    <property type="protein sequence ID" value="WUV50396.1"/>
    <property type="molecule type" value="Genomic_DNA"/>
</dbReference>
<keyword evidence="1" id="KW-0812">Transmembrane</keyword>
<evidence type="ECO:0000259" key="2">
    <source>
        <dbReference type="Pfam" id="PF02698"/>
    </source>
</evidence>
<dbReference type="Pfam" id="PF02698">
    <property type="entry name" value="DUF218"/>
    <property type="match status" value="1"/>
</dbReference>
<name>A0ABZ1Z7N9_9NOCA</name>
<dbReference type="RefSeq" id="WP_329415168.1">
    <property type="nucleotide sequence ID" value="NZ_CP109441.1"/>
</dbReference>
<evidence type="ECO:0000313" key="3">
    <source>
        <dbReference type="EMBL" id="WUV50396.1"/>
    </source>
</evidence>
<feature type="domain" description="DUF218" evidence="2">
    <location>
        <begin position="43"/>
        <end position="146"/>
    </location>
</feature>
<protein>
    <submittedName>
        <fullName evidence="3">YdcF family protein</fullName>
    </submittedName>
</protein>
<evidence type="ECO:0000256" key="1">
    <source>
        <dbReference type="SAM" id="Phobius"/>
    </source>
</evidence>
<dbReference type="InterPro" id="IPR003848">
    <property type="entry name" value="DUF218"/>
</dbReference>
<proteinExistence type="predicted"/>
<reference evidence="3" key="1">
    <citation type="submission" date="2022-10" db="EMBL/GenBank/DDBJ databases">
        <title>The complete genomes of actinobacterial strains from the NBC collection.</title>
        <authorList>
            <person name="Joergensen T.S."/>
            <person name="Alvarez Arevalo M."/>
            <person name="Sterndorff E.B."/>
            <person name="Faurdal D."/>
            <person name="Vuksanovic O."/>
            <person name="Mourched A.-S."/>
            <person name="Charusanti P."/>
            <person name="Shaw S."/>
            <person name="Blin K."/>
            <person name="Weber T."/>
        </authorList>
    </citation>
    <scope>NUCLEOTIDE SEQUENCE</scope>
    <source>
        <strain evidence="3">NBC_01482</strain>
    </source>
</reference>
<feature type="transmembrane region" description="Helical" evidence="1">
    <location>
        <begin position="12"/>
        <end position="31"/>
    </location>
</feature>
<evidence type="ECO:0000313" key="4">
    <source>
        <dbReference type="Proteomes" id="UP001432062"/>
    </source>
</evidence>
<gene>
    <name evidence="3" type="ORF">OG563_20665</name>
</gene>
<organism evidence="3 4">
    <name type="scientific">Nocardia vinacea</name>
    <dbReference type="NCBI Taxonomy" id="96468"/>
    <lineage>
        <taxon>Bacteria</taxon>
        <taxon>Bacillati</taxon>
        <taxon>Actinomycetota</taxon>
        <taxon>Actinomycetes</taxon>
        <taxon>Mycobacteriales</taxon>
        <taxon>Nocardiaceae</taxon>
        <taxon>Nocardia</taxon>
    </lineage>
</organism>
<sequence>MRRRRSVRARSAWVVLGVAVVVSVAGLWPVYVRPQVDAPAKADAILVLGGAHDGREKLGLRLASAGYAPRVLFSDPYENSALMNRICHSRYSFQVICFDPSPRTTRGEGRELAELAAAQGWRRVIVITFTPHISRARYILGKCWDGEVLMVDPRPRLSVARWAYDYFYQSAGYVKAFFEDC</sequence>
<accession>A0ABZ1Z7N9</accession>
<dbReference type="Proteomes" id="UP001432062">
    <property type="component" value="Chromosome"/>
</dbReference>
<keyword evidence="1" id="KW-1133">Transmembrane helix</keyword>